<dbReference type="EMBL" id="UWXJ01000002">
    <property type="protein sequence ID" value="VCZ27827.1"/>
    <property type="molecule type" value="Genomic_DNA"/>
</dbReference>
<evidence type="ECO:0000313" key="2">
    <source>
        <dbReference type="Proteomes" id="UP000281521"/>
    </source>
</evidence>
<evidence type="ECO:0000313" key="1">
    <source>
        <dbReference type="EMBL" id="VCZ27827.1"/>
    </source>
</evidence>
<organism evidence="1 2">
    <name type="scientific">Escherichia coli</name>
    <dbReference type="NCBI Taxonomy" id="562"/>
    <lineage>
        <taxon>Bacteria</taxon>
        <taxon>Pseudomonadati</taxon>
        <taxon>Pseudomonadota</taxon>
        <taxon>Gammaproteobacteria</taxon>
        <taxon>Enterobacterales</taxon>
        <taxon>Enterobacteriaceae</taxon>
        <taxon>Escherichia</taxon>
    </lineage>
</organism>
<dbReference type="AlphaFoldDB" id="A0A3P5HCK0"/>
<accession>A0A3P5HCK0</accession>
<proteinExistence type="predicted"/>
<dbReference type="Proteomes" id="UP000281521">
    <property type="component" value="Unassembled WGS sequence"/>
</dbReference>
<sequence>MVRYADDMVFTFEYQHEAKRFYSVLPKRAVWPRTSRRQIAAPCSGSRGGDEGKSERRTSPYVQLSGVYLLLGRTRKGYWRLKFTSRKDRFAAVERPESLPVEEPHANRRQTLNTVIRVVRGWINYHGISDNKRRVGQFIYQSRRIIYRWFNRKGGRHPMTWEKTGSDPQNAGIPIAMENSVNVPFSLNMCGGTDLSGAGCGSSASPVLRRGPSG</sequence>
<name>A0A3P5HCK0_ECOLX</name>
<protein>
    <submittedName>
        <fullName evidence="1">Uncharacterized protein</fullName>
    </submittedName>
</protein>
<gene>
    <name evidence="1" type="ORF">BANRA_05269</name>
</gene>
<reference evidence="1 2" key="1">
    <citation type="submission" date="2018-10" db="EMBL/GenBank/DDBJ databases">
        <authorList>
            <person name="Noll B N."/>
        </authorList>
    </citation>
    <scope>NUCLEOTIDE SEQUENCE [LARGE SCALE GENOMIC DNA]</scope>
    <source>
        <strain evidence="1">Ecoli022</strain>
    </source>
</reference>